<dbReference type="GO" id="GO:0005975">
    <property type="term" value="P:carbohydrate metabolic process"/>
    <property type="evidence" value="ECO:0007669"/>
    <property type="project" value="InterPro"/>
</dbReference>
<gene>
    <name evidence="2" type="ORF">HPB51_019892</name>
</gene>
<dbReference type="VEuPathDB" id="VectorBase:LOC119183008"/>
<dbReference type="GO" id="GO:0008061">
    <property type="term" value="F:chitin binding"/>
    <property type="evidence" value="ECO:0007669"/>
    <property type="project" value="InterPro"/>
</dbReference>
<dbReference type="AlphaFoldDB" id="A0A9J6E377"/>
<reference evidence="2" key="1">
    <citation type="journal article" date="2020" name="Cell">
        <title>Large-Scale Comparative Analyses of Tick Genomes Elucidate Their Genetic Diversity and Vector Capacities.</title>
        <authorList>
            <consortium name="Tick Genome and Microbiome Consortium (TIGMIC)"/>
            <person name="Jia N."/>
            <person name="Wang J."/>
            <person name="Shi W."/>
            <person name="Du L."/>
            <person name="Sun Y."/>
            <person name="Zhan W."/>
            <person name="Jiang J.F."/>
            <person name="Wang Q."/>
            <person name="Zhang B."/>
            <person name="Ji P."/>
            <person name="Bell-Sakyi L."/>
            <person name="Cui X.M."/>
            <person name="Yuan T.T."/>
            <person name="Jiang B.G."/>
            <person name="Yang W.F."/>
            <person name="Lam T.T."/>
            <person name="Chang Q.C."/>
            <person name="Ding S.J."/>
            <person name="Wang X.J."/>
            <person name="Zhu J.G."/>
            <person name="Ruan X.D."/>
            <person name="Zhao L."/>
            <person name="Wei J.T."/>
            <person name="Ye R.Z."/>
            <person name="Que T.C."/>
            <person name="Du C.H."/>
            <person name="Zhou Y.H."/>
            <person name="Cheng J.X."/>
            <person name="Dai P.F."/>
            <person name="Guo W.B."/>
            <person name="Han X.H."/>
            <person name="Huang E.J."/>
            <person name="Li L.F."/>
            <person name="Wei W."/>
            <person name="Gao Y.C."/>
            <person name="Liu J.Z."/>
            <person name="Shao H.Z."/>
            <person name="Wang X."/>
            <person name="Wang C.C."/>
            <person name="Yang T.C."/>
            <person name="Huo Q.B."/>
            <person name="Li W."/>
            <person name="Chen H.Y."/>
            <person name="Chen S.E."/>
            <person name="Zhou L.G."/>
            <person name="Ni X.B."/>
            <person name="Tian J.H."/>
            <person name="Sheng Y."/>
            <person name="Liu T."/>
            <person name="Pan Y.S."/>
            <person name="Xia L.Y."/>
            <person name="Li J."/>
            <person name="Zhao F."/>
            <person name="Cao W.C."/>
        </authorList>
    </citation>
    <scope>NUCLEOTIDE SEQUENCE</scope>
    <source>
        <strain evidence="2">Rmic-2018</strain>
    </source>
</reference>
<reference evidence="2" key="2">
    <citation type="submission" date="2021-09" db="EMBL/GenBank/DDBJ databases">
        <authorList>
            <person name="Jia N."/>
            <person name="Wang J."/>
            <person name="Shi W."/>
            <person name="Du L."/>
            <person name="Sun Y."/>
            <person name="Zhan W."/>
            <person name="Jiang J."/>
            <person name="Wang Q."/>
            <person name="Zhang B."/>
            <person name="Ji P."/>
            <person name="Sakyi L.B."/>
            <person name="Cui X."/>
            <person name="Yuan T."/>
            <person name="Jiang B."/>
            <person name="Yang W."/>
            <person name="Lam T.T.-Y."/>
            <person name="Chang Q."/>
            <person name="Ding S."/>
            <person name="Wang X."/>
            <person name="Zhu J."/>
            <person name="Ruan X."/>
            <person name="Zhao L."/>
            <person name="Wei J."/>
            <person name="Que T."/>
            <person name="Du C."/>
            <person name="Cheng J."/>
            <person name="Dai P."/>
            <person name="Han X."/>
            <person name="Huang E."/>
            <person name="Gao Y."/>
            <person name="Liu J."/>
            <person name="Shao H."/>
            <person name="Ye R."/>
            <person name="Li L."/>
            <person name="Wei W."/>
            <person name="Wang X."/>
            <person name="Wang C."/>
            <person name="Huo Q."/>
            <person name="Li W."/>
            <person name="Guo W."/>
            <person name="Chen H."/>
            <person name="Chen S."/>
            <person name="Zhou L."/>
            <person name="Zhou L."/>
            <person name="Ni X."/>
            <person name="Tian J."/>
            <person name="Zhou Y."/>
            <person name="Sheng Y."/>
            <person name="Liu T."/>
            <person name="Pan Y."/>
            <person name="Xia L."/>
            <person name="Li J."/>
            <person name="Zhao F."/>
            <person name="Cao W."/>
        </authorList>
    </citation>
    <scope>NUCLEOTIDE SEQUENCE</scope>
    <source>
        <strain evidence="2">Rmic-2018</strain>
        <tissue evidence="2">Larvae</tissue>
    </source>
</reference>
<dbReference type="Pfam" id="PF00704">
    <property type="entry name" value="Glyco_hydro_18"/>
    <property type="match status" value="1"/>
</dbReference>
<dbReference type="GO" id="GO:0005576">
    <property type="term" value="C:extracellular region"/>
    <property type="evidence" value="ECO:0007669"/>
    <property type="project" value="TreeGrafter"/>
</dbReference>
<dbReference type="EMBL" id="JABSTU010000006">
    <property type="protein sequence ID" value="KAH8028806.1"/>
    <property type="molecule type" value="Genomic_DNA"/>
</dbReference>
<name>A0A9J6E377_RHIMP</name>
<organism evidence="2 3">
    <name type="scientific">Rhipicephalus microplus</name>
    <name type="common">Cattle tick</name>
    <name type="synonym">Boophilus microplus</name>
    <dbReference type="NCBI Taxonomy" id="6941"/>
    <lineage>
        <taxon>Eukaryota</taxon>
        <taxon>Metazoa</taxon>
        <taxon>Ecdysozoa</taxon>
        <taxon>Arthropoda</taxon>
        <taxon>Chelicerata</taxon>
        <taxon>Arachnida</taxon>
        <taxon>Acari</taxon>
        <taxon>Parasitiformes</taxon>
        <taxon>Ixodida</taxon>
        <taxon>Ixodoidea</taxon>
        <taxon>Ixodidae</taxon>
        <taxon>Rhipicephalinae</taxon>
        <taxon>Rhipicephalus</taxon>
        <taxon>Boophilus</taxon>
    </lineage>
</organism>
<evidence type="ECO:0000313" key="2">
    <source>
        <dbReference type="EMBL" id="KAH8028806.1"/>
    </source>
</evidence>
<evidence type="ECO:0000259" key="1">
    <source>
        <dbReference type="PROSITE" id="PS51910"/>
    </source>
</evidence>
<dbReference type="SMART" id="SM00636">
    <property type="entry name" value="Glyco_18"/>
    <property type="match status" value="1"/>
</dbReference>
<sequence>MGDCPPRQLITRVSTGSVAATSQKSNFSTICFWDGFSRWRRRPYNSVVSDIPAEACSAVVYSHVTVDDKSGWIRLTDKELELDPEAKSNANSWMYYPMWLLPPNKVFAQMGNLKRRNSKLKLLLAVGGPHESVEKYWQLFSKAHLWKDMAGSLVKWLKTYEFDGVVLDFFSGAGSLHDSFRNWGNAKFIHPFLKQINHGLKDDKKDWSITFTLPAFDSATHHLFDVEKLAEEVDYLLVKTSDCLEFPKGALLNVARTMDMTDASSLDVAMKETFHHEIDRAEFISLRGAPREKIVLEIPLSGRTYTAVAAPSSDHTVYPGHSGPYTKLQGFLAFFEVCSHIKSGWRRERFGEEACSFLKLGDEYVAYED</sequence>
<dbReference type="Gene3D" id="3.10.50.10">
    <property type="match status" value="1"/>
</dbReference>
<comment type="caution">
    <text evidence="2">The sequence shown here is derived from an EMBL/GenBank/DDBJ whole genome shotgun (WGS) entry which is preliminary data.</text>
</comment>
<dbReference type="SUPFAM" id="SSF54556">
    <property type="entry name" value="Chitinase insertion domain"/>
    <property type="match status" value="1"/>
</dbReference>
<dbReference type="InterPro" id="IPR001223">
    <property type="entry name" value="Glyco_hydro18_cat"/>
</dbReference>
<dbReference type="PROSITE" id="PS51910">
    <property type="entry name" value="GH18_2"/>
    <property type="match status" value="1"/>
</dbReference>
<dbReference type="InterPro" id="IPR029070">
    <property type="entry name" value="Chitinase_insertion_sf"/>
</dbReference>
<dbReference type="PANTHER" id="PTHR11177:SF144">
    <property type="entry name" value="CHITINASE 5"/>
    <property type="match status" value="1"/>
</dbReference>
<proteinExistence type="predicted"/>
<protein>
    <recommendedName>
        <fullName evidence="1">GH18 domain-containing protein</fullName>
    </recommendedName>
</protein>
<dbReference type="InterPro" id="IPR050314">
    <property type="entry name" value="Glycosyl_Hydrlase_18"/>
</dbReference>
<dbReference type="Proteomes" id="UP000821866">
    <property type="component" value="Chromosome 4"/>
</dbReference>
<dbReference type="PANTHER" id="PTHR11177">
    <property type="entry name" value="CHITINASE"/>
    <property type="match status" value="1"/>
</dbReference>
<dbReference type="GO" id="GO:0006032">
    <property type="term" value="P:chitin catabolic process"/>
    <property type="evidence" value="ECO:0007669"/>
    <property type="project" value="TreeGrafter"/>
</dbReference>
<dbReference type="Gene3D" id="3.20.20.80">
    <property type="entry name" value="Glycosidases"/>
    <property type="match status" value="1"/>
</dbReference>
<dbReference type="InterPro" id="IPR011583">
    <property type="entry name" value="Chitinase_II/V-like_cat"/>
</dbReference>
<evidence type="ECO:0000313" key="3">
    <source>
        <dbReference type="Proteomes" id="UP000821866"/>
    </source>
</evidence>
<feature type="domain" description="GH18" evidence="1">
    <location>
        <begin position="27"/>
        <end position="369"/>
    </location>
</feature>
<accession>A0A9J6E377</accession>
<keyword evidence="3" id="KW-1185">Reference proteome</keyword>
<dbReference type="GO" id="GO:0004568">
    <property type="term" value="F:chitinase activity"/>
    <property type="evidence" value="ECO:0007669"/>
    <property type="project" value="TreeGrafter"/>
</dbReference>
<dbReference type="SUPFAM" id="SSF51445">
    <property type="entry name" value="(Trans)glycosidases"/>
    <property type="match status" value="1"/>
</dbReference>
<dbReference type="InterPro" id="IPR017853">
    <property type="entry name" value="GH"/>
</dbReference>